<dbReference type="Ensembl" id="ENSSSCT00030047887.1">
    <property type="protein sequence ID" value="ENSSSCP00030021577.1"/>
    <property type="gene ID" value="ENSSSCG00030034610.1"/>
</dbReference>
<evidence type="ECO:0000313" key="2">
    <source>
        <dbReference type="Ensembl" id="ENSSSCP00030021577.1"/>
    </source>
</evidence>
<dbReference type="Ensembl" id="ENSSSCT00055033155.1">
    <property type="protein sequence ID" value="ENSSSCP00055026410.1"/>
    <property type="gene ID" value="ENSSSCG00055016823.1"/>
</dbReference>
<sequence>MDTEAPKKCHPCKKSRTGTQEKFARKFPYRFSWLAEPKLEPLQAWAVAKMNSSLREQLPLQKMLVPTSLLSPPGNHGPPGLAGLELPPTSQGPQPHKQGCTGMPGLRATSFLPGVPLVPYSVHYPGRSQGCTRSPEHHLKS</sequence>
<reference evidence="2" key="1">
    <citation type="submission" date="2025-05" db="UniProtKB">
        <authorList>
            <consortium name="Ensembl"/>
        </authorList>
    </citation>
    <scope>IDENTIFICATION</scope>
</reference>
<feature type="compositionally biased region" description="Low complexity" evidence="1">
    <location>
        <begin position="78"/>
        <end position="88"/>
    </location>
</feature>
<accession>A0A8D0WG57</accession>
<dbReference type="Ensembl" id="ENSSSCT00050090093.1">
    <property type="protein sequence ID" value="ENSSSCP00050038692.1"/>
    <property type="gene ID" value="ENSSSCG00050066133.1"/>
</dbReference>
<organism evidence="2 3">
    <name type="scientific">Sus scrofa</name>
    <name type="common">Pig</name>
    <dbReference type="NCBI Taxonomy" id="9823"/>
    <lineage>
        <taxon>Eukaryota</taxon>
        <taxon>Metazoa</taxon>
        <taxon>Chordata</taxon>
        <taxon>Craniata</taxon>
        <taxon>Vertebrata</taxon>
        <taxon>Euteleostomi</taxon>
        <taxon>Mammalia</taxon>
        <taxon>Eutheria</taxon>
        <taxon>Laurasiatheria</taxon>
        <taxon>Artiodactyla</taxon>
        <taxon>Suina</taxon>
        <taxon>Suidae</taxon>
        <taxon>Sus</taxon>
    </lineage>
</organism>
<dbReference type="AlphaFoldDB" id="A0A8D0WG57"/>
<dbReference type="InterPro" id="IPR038782">
    <property type="entry name" value="C3orf22"/>
</dbReference>
<evidence type="ECO:0000313" key="3">
    <source>
        <dbReference type="Proteomes" id="UP000694570"/>
    </source>
</evidence>
<dbReference type="Ensembl" id="ENSSSCT00045003246.1">
    <property type="protein sequence ID" value="ENSSSCP00045002036.1"/>
    <property type="gene ID" value="ENSSSCG00045002095.1"/>
</dbReference>
<proteinExistence type="predicted"/>
<dbReference type="Ensembl" id="ENSSSCT00015108416.1">
    <property type="protein sequence ID" value="ENSSSCP00015045961.1"/>
    <property type="gene ID" value="ENSSSCG00015079832.1"/>
</dbReference>
<dbReference type="Proteomes" id="UP000694726">
    <property type="component" value="Unplaced"/>
</dbReference>
<dbReference type="Proteomes" id="UP000694571">
    <property type="component" value="Unplaced"/>
</dbReference>
<dbReference type="Proteomes" id="UP000694728">
    <property type="component" value="Unplaced"/>
</dbReference>
<feature type="region of interest" description="Disordered" evidence="1">
    <location>
        <begin position="66"/>
        <end position="105"/>
    </location>
</feature>
<dbReference type="PANTHER" id="PTHR37875:SF1">
    <property type="entry name" value="CHROMOSOME 3 OPEN READING FRAME 22"/>
    <property type="match status" value="1"/>
</dbReference>
<protein>
    <submittedName>
        <fullName evidence="2">Uncharacterized protein</fullName>
    </submittedName>
</protein>
<dbReference type="Ensembl" id="ENSSSCT00060037050.1">
    <property type="protein sequence ID" value="ENSSSCP00060015763.1"/>
    <property type="gene ID" value="ENSSSCG00060027383.1"/>
</dbReference>
<dbReference type="Proteomes" id="UP000694723">
    <property type="component" value="Unplaced"/>
</dbReference>
<dbReference type="Proteomes" id="UP000694570">
    <property type="component" value="Unplaced"/>
</dbReference>
<name>A0A8D0WG57_PIG</name>
<dbReference type="Proteomes" id="UP000694724">
    <property type="component" value="Unplaced"/>
</dbReference>
<evidence type="ECO:0000256" key="1">
    <source>
        <dbReference type="SAM" id="MobiDB-lite"/>
    </source>
</evidence>
<dbReference type="PANTHER" id="PTHR37875">
    <property type="entry name" value="HYPOTHETICAL PROTEIN LOC685964"/>
    <property type="match status" value="1"/>
</dbReference>